<sequence length="440" mass="47984">MSSAKVRYAALTDVGAKRSHNQDACAVQLAADEQVYQTQGHIFIVADGMGGHAVGEKASAKAIRDIPLTYAKHVPQEGVVPAIRRSFTEANSDIFDIGVKNPEFKGLGTTGTALFLRAEGAWVGHVGDSRAYRIRSGRVEQLTFDHSWVWEIARRQGIDPDQLGDFKKNVIVRSLGPDEQVEVDIEGPHPTQPGDIFLLCSDGLSNEVTPDEIGAVAMSFPPEEAAKFLISLANIRGGRDNITCIIVQVPGSSSTFTPKVTGAVPGVLQRFLKLCDRVMPWPYLFLAAGSLFAIVSLVLQIQSVSGALPLFGLAAAIIVAGVGGMVLHLQRASQEAGDGAEAVHELHVYKTYPFEIAQSLFDRFAQKDDELKDVLKDHASIDWATHSRLNEEAQTKGQQGDWPTAFRAKCHALQMLAIVFNQDRGKGEEFRPNWDNPKHR</sequence>
<dbReference type="KEGG" id="lrs:PX52LOC_04911"/>
<organism evidence="3 4">
    <name type="scientific">Limnoglobus roseus</name>
    <dbReference type="NCBI Taxonomy" id="2598579"/>
    <lineage>
        <taxon>Bacteria</taxon>
        <taxon>Pseudomonadati</taxon>
        <taxon>Planctomycetota</taxon>
        <taxon>Planctomycetia</taxon>
        <taxon>Gemmatales</taxon>
        <taxon>Gemmataceae</taxon>
        <taxon>Limnoglobus</taxon>
    </lineage>
</organism>
<feature type="transmembrane region" description="Helical" evidence="1">
    <location>
        <begin position="281"/>
        <end position="301"/>
    </location>
</feature>
<feature type="domain" description="PPM-type phosphatase" evidence="2">
    <location>
        <begin position="7"/>
        <end position="249"/>
    </location>
</feature>
<dbReference type="Proteomes" id="UP000324974">
    <property type="component" value="Chromosome"/>
</dbReference>
<dbReference type="GO" id="GO:0004722">
    <property type="term" value="F:protein serine/threonine phosphatase activity"/>
    <property type="evidence" value="ECO:0007669"/>
    <property type="project" value="InterPro"/>
</dbReference>
<dbReference type="OrthoDB" id="9801841at2"/>
<dbReference type="InterPro" id="IPR001932">
    <property type="entry name" value="PPM-type_phosphatase-like_dom"/>
</dbReference>
<dbReference type="Gene3D" id="3.60.40.10">
    <property type="entry name" value="PPM-type phosphatase domain"/>
    <property type="match status" value="1"/>
</dbReference>
<evidence type="ECO:0000259" key="2">
    <source>
        <dbReference type="PROSITE" id="PS51746"/>
    </source>
</evidence>
<keyword evidence="1" id="KW-1133">Transmembrane helix</keyword>
<dbReference type="InterPro" id="IPR036457">
    <property type="entry name" value="PPM-type-like_dom_sf"/>
</dbReference>
<dbReference type="PANTHER" id="PTHR47992">
    <property type="entry name" value="PROTEIN PHOSPHATASE"/>
    <property type="match status" value="1"/>
</dbReference>
<reference evidence="4" key="1">
    <citation type="submission" date="2019-08" db="EMBL/GenBank/DDBJ databases">
        <title>Limnoglobus roseus gen. nov., sp. nov., a novel freshwater planctomycete with a giant genome from the family Gemmataceae.</title>
        <authorList>
            <person name="Kulichevskaya I.S."/>
            <person name="Naumoff D.G."/>
            <person name="Miroshnikov K."/>
            <person name="Ivanova A."/>
            <person name="Philippov D.A."/>
            <person name="Hakobyan A."/>
            <person name="Rijpstra I.C."/>
            <person name="Sinninghe Damste J.S."/>
            <person name="Liesack W."/>
            <person name="Dedysh S.N."/>
        </authorList>
    </citation>
    <scope>NUCLEOTIDE SEQUENCE [LARGE SCALE GENOMIC DNA]</scope>
    <source>
        <strain evidence="4">PX52</strain>
    </source>
</reference>
<name>A0A5C1AEQ9_9BACT</name>
<evidence type="ECO:0000313" key="4">
    <source>
        <dbReference type="Proteomes" id="UP000324974"/>
    </source>
</evidence>
<dbReference type="PROSITE" id="PS51746">
    <property type="entry name" value="PPM_2"/>
    <property type="match status" value="1"/>
</dbReference>
<dbReference type="EMBL" id="CP042425">
    <property type="protein sequence ID" value="QEL17899.1"/>
    <property type="molecule type" value="Genomic_DNA"/>
</dbReference>
<dbReference type="InterPro" id="IPR015655">
    <property type="entry name" value="PP2C"/>
</dbReference>
<dbReference type="Pfam" id="PF13672">
    <property type="entry name" value="PP2C_2"/>
    <property type="match status" value="1"/>
</dbReference>
<gene>
    <name evidence="3" type="ORF">PX52LOC_04911</name>
</gene>
<evidence type="ECO:0000256" key="1">
    <source>
        <dbReference type="SAM" id="Phobius"/>
    </source>
</evidence>
<proteinExistence type="predicted"/>
<keyword evidence="1" id="KW-0472">Membrane</keyword>
<keyword evidence="4" id="KW-1185">Reference proteome</keyword>
<accession>A0A5C1AEQ9</accession>
<dbReference type="RefSeq" id="WP_149112452.1">
    <property type="nucleotide sequence ID" value="NZ_CP042425.1"/>
</dbReference>
<dbReference type="CDD" id="cd00143">
    <property type="entry name" value="PP2Cc"/>
    <property type="match status" value="1"/>
</dbReference>
<dbReference type="SMART" id="SM00332">
    <property type="entry name" value="PP2Cc"/>
    <property type="match status" value="1"/>
</dbReference>
<keyword evidence="1" id="KW-0812">Transmembrane</keyword>
<protein>
    <submittedName>
        <fullName evidence="3">Serine/threonine-protein phosphatase</fullName>
    </submittedName>
</protein>
<dbReference type="SMART" id="SM00331">
    <property type="entry name" value="PP2C_SIG"/>
    <property type="match status" value="1"/>
</dbReference>
<dbReference type="AlphaFoldDB" id="A0A5C1AEQ9"/>
<dbReference type="SUPFAM" id="SSF81606">
    <property type="entry name" value="PP2C-like"/>
    <property type="match status" value="1"/>
</dbReference>
<feature type="transmembrane region" description="Helical" evidence="1">
    <location>
        <begin position="307"/>
        <end position="327"/>
    </location>
</feature>
<evidence type="ECO:0000313" key="3">
    <source>
        <dbReference type="EMBL" id="QEL17899.1"/>
    </source>
</evidence>